<feature type="chain" id="PRO_5021737038" evidence="1">
    <location>
        <begin position="20"/>
        <end position="160"/>
    </location>
</feature>
<dbReference type="EMBL" id="CP036262">
    <property type="protein sequence ID" value="QDS93577.1"/>
    <property type="molecule type" value="Genomic_DNA"/>
</dbReference>
<evidence type="ECO:0000313" key="2">
    <source>
        <dbReference type="EMBL" id="QDS93577.1"/>
    </source>
</evidence>
<accession>A0A517MFN7</accession>
<name>A0A517MFN7_9BACT</name>
<evidence type="ECO:0000256" key="1">
    <source>
        <dbReference type="SAM" id="SignalP"/>
    </source>
</evidence>
<keyword evidence="3" id="KW-1185">Reference proteome</keyword>
<protein>
    <submittedName>
        <fullName evidence="2">Uncharacterized protein</fullName>
    </submittedName>
</protein>
<gene>
    <name evidence="2" type="ORF">FF011L_23500</name>
</gene>
<reference evidence="2 3" key="1">
    <citation type="submission" date="2019-02" db="EMBL/GenBank/DDBJ databases">
        <title>Deep-cultivation of Planctomycetes and their phenomic and genomic characterization uncovers novel biology.</title>
        <authorList>
            <person name="Wiegand S."/>
            <person name="Jogler M."/>
            <person name="Boedeker C."/>
            <person name="Pinto D."/>
            <person name="Vollmers J."/>
            <person name="Rivas-Marin E."/>
            <person name="Kohn T."/>
            <person name="Peeters S.H."/>
            <person name="Heuer A."/>
            <person name="Rast P."/>
            <person name="Oberbeckmann S."/>
            <person name="Bunk B."/>
            <person name="Jeske O."/>
            <person name="Meyerdierks A."/>
            <person name="Storesund J.E."/>
            <person name="Kallscheuer N."/>
            <person name="Luecker S."/>
            <person name="Lage O.M."/>
            <person name="Pohl T."/>
            <person name="Merkel B.J."/>
            <person name="Hornburger P."/>
            <person name="Mueller R.-W."/>
            <person name="Bruemmer F."/>
            <person name="Labrenz M."/>
            <person name="Spormann A.M."/>
            <person name="Op den Camp H."/>
            <person name="Overmann J."/>
            <person name="Amann R."/>
            <person name="Jetten M.S.M."/>
            <person name="Mascher T."/>
            <person name="Medema M.H."/>
            <person name="Devos D.P."/>
            <person name="Kaster A.-K."/>
            <person name="Ovreas L."/>
            <person name="Rohde M."/>
            <person name="Galperin M.Y."/>
            <person name="Jogler C."/>
        </authorList>
    </citation>
    <scope>NUCLEOTIDE SEQUENCE [LARGE SCALE GENOMIC DNA]</scope>
    <source>
        <strain evidence="2 3">FF011L</strain>
    </source>
</reference>
<organism evidence="2 3">
    <name type="scientific">Roseimaritima multifibrata</name>
    <dbReference type="NCBI Taxonomy" id="1930274"/>
    <lineage>
        <taxon>Bacteria</taxon>
        <taxon>Pseudomonadati</taxon>
        <taxon>Planctomycetota</taxon>
        <taxon>Planctomycetia</taxon>
        <taxon>Pirellulales</taxon>
        <taxon>Pirellulaceae</taxon>
        <taxon>Roseimaritima</taxon>
    </lineage>
</organism>
<evidence type="ECO:0000313" key="3">
    <source>
        <dbReference type="Proteomes" id="UP000320672"/>
    </source>
</evidence>
<keyword evidence="1" id="KW-0732">Signal</keyword>
<dbReference type="KEGG" id="rml:FF011L_23500"/>
<dbReference type="Proteomes" id="UP000320672">
    <property type="component" value="Chromosome"/>
</dbReference>
<feature type="signal peptide" evidence="1">
    <location>
        <begin position="1"/>
        <end position="19"/>
    </location>
</feature>
<dbReference type="OrthoDB" id="281002at2"/>
<dbReference type="AlphaFoldDB" id="A0A517MFN7"/>
<proteinExistence type="predicted"/>
<sequence length="160" mass="17606" precursor="true">MCQPFVFIVALFICVAAFADDTFTSPQTIVSAEITPVPNRDGLIFTGAQLSFSTVHSPYHVESQRGRPDLANRIQDVTILESKIVRFGVNQLKFCSVAGTELEIEEVKTRLKENPLALLLPFGASIHPQLVAALDPKTIVVIRADRKANPQRLVPRPGNE</sequence>